<evidence type="ECO:0000313" key="3">
    <source>
        <dbReference type="Proteomes" id="UP000593567"/>
    </source>
</evidence>
<comment type="caution">
    <text evidence="2">The sequence shown here is derived from an EMBL/GenBank/DDBJ whole genome shotgun (WGS) entry which is preliminary data.</text>
</comment>
<keyword evidence="1" id="KW-0732">Signal</keyword>
<keyword evidence="3" id="KW-1185">Reference proteome</keyword>
<evidence type="ECO:0000256" key="1">
    <source>
        <dbReference type="SAM" id="SignalP"/>
    </source>
</evidence>
<dbReference type="AlphaFoldDB" id="A0A7J7IVR1"/>
<organism evidence="2 3">
    <name type="scientific">Bugula neritina</name>
    <name type="common">Brown bryozoan</name>
    <name type="synonym">Sertularia neritina</name>
    <dbReference type="NCBI Taxonomy" id="10212"/>
    <lineage>
        <taxon>Eukaryota</taxon>
        <taxon>Metazoa</taxon>
        <taxon>Spiralia</taxon>
        <taxon>Lophotrochozoa</taxon>
        <taxon>Bryozoa</taxon>
        <taxon>Gymnolaemata</taxon>
        <taxon>Cheilostomatida</taxon>
        <taxon>Flustrina</taxon>
        <taxon>Buguloidea</taxon>
        <taxon>Bugulidae</taxon>
        <taxon>Bugula</taxon>
    </lineage>
</organism>
<gene>
    <name evidence="2" type="ORF">EB796_024210</name>
</gene>
<proteinExistence type="predicted"/>
<accession>A0A7J7IVR1</accession>
<protein>
    <submittedName>
        <fullName evidence="2">Uncharacterized protein</fullName>
    </submittedName>
</protein>
<evidence type="ECO:0000313" key="2">
    <source>
        <dbReference type="EMBL" id="KAF6017494.1"/>
    </source>
</evidence>
<feature type="chain" id="PRO_5029529514" evidence="1">
    <location>
        <begin position="18"/>
        <end position="204"/>
    </location>
</feature>
<sequence length="204" mass="23269">MFLVFLALVVTNEMTLATNVYDLDMAVKPRSLQLLDQAYDESKFKFSQIIRFLQDHHTYSQEVVIEPCDYSTSPLLVDPKLAYDIHTGKYMRTFTTQGTRNIRQPLKDVVQLPVPPPVANKIHYSTESFPGISPNNSKFSNRLVNSVDASTSVPGNQINQSQRRLRRRQVWRLPSHISAFAGCQKYKKPMKLPPITVSKLMNGI</sequence>
<dbReference type="Proteomes" id="UP000593567">
    <property type="component" value="Unassembled WGS sequence"/>
</dbReference>
<name>A0A7J7IVR1_BUGNE</name>
<dbReference type="EMBL" id="VXIV02003389">
    <property type="protein sequence ID" value="KAF6017494.1"/>
    <property type="molecule type" value="Genomic_DNA"/>
</dbReference>
<feature type="signal peptide" evidence="1">
    <location>
        <begin position="1"/>
        <end position="17"/>
    </location>
</feature>
<reference evidence="2" key="1">
    <citation type="submission" date="2020-06" db="EMBL/GenBank/DDBJ databases">
        <title>Draft genome of Bugula neritina, a colonial animal packing powerful symbionts and potential medicines.</title>
        <authorList>
            <person name="Rayko M."/>
        </authorList>
    </citation>
    <scope>NUCLEOTIDE SEQUENCE [LARGE SCALE GENOMIC DNA]</scope>
    <source>
        <strain evidence="2">Kwan_BN1</strain>
    </source>
</reference>